<reference evidence="2 5" key="1">
    <citation type="submission" date="2016-10" db="EMBL/GenBank/DDBJ databases">
        <authorList>
            <person name="de Groot N.N."/>
        </authorList>
    </citation>
    <scope>NUCLEOTIDE SEQUENCE [LARGE SCALE GENOMIC DNA]</scope>
    <source>
        <strain evidence="2 5">558</strain>
    </source>
</reference>
<dbReference type="EMBL" id="FSQX01000001">
    <property type="protein sequence ID" value="SIN62505.1"/>
    <property type="molecule type" value="Genomic_DNA"/>
</dbReference>
<evidence type="ECO:0000256" key="1">
    <source>
        <dbReference type="SAM" id="MobiDB-lite"/>
    </source>
</evidence>
<gene>
    <name evidence="2" type="ORF">SAMN04490369_105811</name>
    <name evidence="3" type="ORF">SAMN05878438_0915</name>
</gene>
<evidence type="ECO:0000313" key="5">
    <source>
        <dbReference type="Proteomes" id="UP000199493"/>
    </source>
</evidence>
<dbReference type="EMBL" id="FODB01000058">
    <property type="protein sequence ID" value="SEO23953.1"/>
    <property type="molecule type" value="Genomic_DNA"/>
</dbReference>
<dbReference type="RefSeq" id="WP_167359381.1">
    <property type="nucleotide sequence ID" value="NZ_FODB01000058.1"/>
</dbReference>
<proteinExistence type="predicted"/>
<organism evidence="3 4">
    <name type="scientific">Vreelandella aquamarina</name>
    <dbReference type="NCBI Taxonomy" id="77097"/>
    <lineage>
        <taxon>Bacteria</taxon>
        <taxon>Pseudomonadati</taxon>
        <taxon>Pseudomonadota</taxon>
        <taxon>Gammaproteobacteria</taxon>
        <taxon>Oceanospirillales</taxon>
        <taxon>Halomonadaceae</taxon>
        <taxon>Vreelandella</taxon>
    </lineage>
</organism>
<dbReference type="AlphaFoldDB" id="A0A1N6DPS6"/>
<dbReference type="Proteomes" id="UP000185024">
    <property type="component" value="Unassembled WGS sequence"/>
</dbReference>
<evidence type="ECO:0000313" key="4">
    <source>
        <dbReference type="Proteomes" id="UP000185024"/>
    </source>
</evidence>
<evidence type="ECO:0000313" key="3">
    <source>
        <dbReference type="EMBL" id="SIN62505.1"/>
    </source>
</evidence>
<accession>A0A1H8N3A7</accession>
<sequence>MKYQEQFPTIWDTPTKPANTQATKKAAAQPQPSALKEAFLTIWDSSKTKTAS</sequence>
<name>A0A1N6DPS6_9GAMM</name>
<feature type="region of interest" description="Disordered" evidence="1">
    <location>
        <begin position="1"/>
        <end position="32"/>
    </location>
</feature>
<dbReference type="Proteomes" id="UP000199493">
    <property type="component" value="Unassembled WGS sequence"/>
</dbReference>
<feature type="compositionally biased region" description="Low complexity" evidence="1">
    <location>
        <begin position="13"/>
        <end position="32"/>
    </location>
</feature>
<protein>
    <submittedName>
        <fullName evidence="3">Uncharacterized protein</fullName>
    </submittedName>
</protein>
<reference evidence="3 4" key="2">
    <citation type="submission" date="2016-11" db="EMBL/GenBank/DDBJ databases">
        <authorList>
            <person name="Jaros S."/>
            <person name="Januszkiewicz K."/>
            <person name="Wedrychowicz H."/>
        </authorList>
    </citation>
    <scope>NUCLEOTIDE SEQUENCE [LARGE SCALE GENOMIC DNA]</scope>
    <source>
        <strain evidence="3 4">ACAM 239</strain>
    </source>
</reference>
<accession>A0A1N6DPS6</accession>
<evidence type="ECO:0000313" key="2">
    <source>
        <dbReference type="EMBL" id="SEO23953.1"/>
    </source>
</evidence>